<dbReference type="EMBL" id="CP136898">
    <property type="protein sequence ID" value="WOL20471.1"/>
    <property type="molecule type" value="Genomic_DNA"/>
</dbReference>
<gene>
    <name evidence="2" type="ORF">Cni_G29276</name>
</gene>
<dbReference type="PANTHER" id="PTHR46929">
    <property type="entry name" value="EXPRESSED PROTEIN"/>
    <property type="match status" value="1"/>
</dbReference>
<dbReference type="Proteomes" id="UP001327560">
    <property type="component" value="Chromosome 9"/>
</dbReference>
<organism evidence="2 3">
    <name type="scientific">Canna indica</name>
    <name type="common">Indian-shot</name>
    <dbReference type="NCBI Taxonomy" id="4628"/>
    <lineage>
        <taxon>Eukaryota</taxon>
        <taxon>Viridiplantae</taxon>
        <taxon>Streptophyta</taxon>
        <taxon>Embryophyta</taxon>
        <taxon>Tracheophyta</taxon>
        <taxon>Spermatophyta</taxon>
        <taxon>Magnoliopsida</taxon>
        <taxon>Liliopsida</taxon>
        <taxon>Zingiberales</taxon>
        <taxon>Cannaceae</taxon>
        <taxon>Canna</taxon>
    </lineage>
</organism>
<feature type="domain" description="Myb/SANT-like" evidence="1">
    <location>
        <begin position="19"/>
        <end position="113"/>
    </location>
</feature>
<dbReference type="Pfam" id="PF12776">
    <property type="entry name" value="Myb_DNA-bind_3"/>
    <property type="match status" value="1"/>
</dbReference>
<sequence length="328" mass="37647">MSKRKNAGENSRKEGREAWTPTMDDMLVDAFLYQHNMGNRVNGTFTTFAYDNIMKELNSKLNKNLSKEHIKNRWKSLKANFAKCYDFFKNGLSGFAWDRNTNMWSAEPEVWEKLVEAHPQAKEWMTKSVPNYDKMVILYGRDRATGEHAETAKEMKKRQSSMTEEVFDDTIEGIDRLVAEKEVTIDPFENMVEENAEFLEQEVHSRTHVSPHSGNCSKTKKAKKWKEDKEVIVIADAIDSVAEAIRDGNVAIREGNEVLKDAYQCLPVKEDEVYSLLEKIRIAPQSITQAYIYLLKHPDMLRGVLGCPPKKQKAVVMEMVFGPSSSDH</sequence>
<evidence type="ECO:0000313" key="3">
    <source>
        <dbReference type="Proteomes" id="UP001327560"/>
    </source>
</evidence>
<evidence type="ECO:0000313" key="2">
    <source>
        <dbReference type="EMBL" id="WOL20471.1"/>
    </source>
</evidence>
<dbReference type="InterPro" id="IPR024752">
    <property type="entry name" value="Myb/SANT-like_dom"/>
</dbReference>
<name>A0AAQ3L8U9_9LILI</name>
<accession>A0AAQ3L8U9</accession>
<dbReference type="AlphaFoldDB" id="A0AAQ3L8U9"/>
<proteinExistence type="predicted"/>
<dbReference type="PANTHER" id="PTHR46929:SF13">
    <property type="entry name" value="MYB_SANT-LIKE DNA-BINDING DOMAIN PROTEIN"/>
    <property type="match status" value="1"/>
</dbReference>
<reference evidence="2 3" key="1">
    <citation type="submission" date="2023-10" db="EMBL/GenBank/DDBJ databases">
        <title>Chromosome-scale genome assembly provides insights into flower coloration mechanisms of Canna indica.</title>
        <authorList>
            <person name="Li C."/>
        </authorList>
    </citation>
    <scope>NUCLEOTIDE SEQUENCE [LARGE SCALE GENOMIC DNA]</scope>
    <source>
        <tissue evidence="2">Flower</tissue>
    </source>
</reference>
<protein>
    <recommendedName>
        <fullName evidence="1">Myb/SANT-like domain-containing protein</fullName>
    </recommendedName>
</protein>
<evidence type="ECO:0000259" key="1">
    <source>
        <dbReference type="Pfam" id="PF12776"/>
    </source>
</evidence>
<keyword evidence="3" id="KW-1185">Reference proteome</keyword>